<name>A0ABR0XLK6_REHGL</name>
<dbReference type="InterPro" id="IPR013783">
    <property type="entry name" value="Ig-like_fold"/>
</dbReference>
<dbReference type="EMBL" id="JABTTQ020000003">
    <property type="protein sequence ID" value="KAK6160031.1"/>
    <property type="molecule type" value="Genomic_DNA"/>
</dbReference>
<dbReference type="Pfam" id="PF16561">
    <property type="entry name" value="AMPK1_CBM"/>
    <property type="match status" value="1"/>
</dbReference>
<gene>
    <name evidence="3" type="ORF">DH2020_003412</name>
</gene>
<feature type="region of interest" description="Disordered" evidence="1">
    <location>
        <begin position="62"/>
        <end position="113"/>
    </location>
</feature>
<protein>
    <recommendedName>
        <fullName evidence="2">AMP-activated protein kinase glycogen-binding domain-containing protein</fullName>
    </recommendedName>
</protein>
<evidence type="ECO:0000259" key="2">
    <source>
        <dbReference type="Pfam" id="PF16561"/>
    </source>
</evidence>
<feature type="compositionally biased region" description="Polar residues" evidence="1">
    <location>
        <begin position="80"/>
        <end position="103"/>
    </location>
</feature>
<feature type="domain" description="AMP-activated protein kinase glycogen-binding" evidence="2">
    <location>
        <begin position="313"/>
        <end position="359"/>
    </location>
</feature>
<dbReference type="InterPro" id="IPR014756">
    <property type="entry name" value="Ig_E-set"/>
</dbReference>
<evidence type="ECO:0000256" key="1">
    <source>
        <dbReference type="SAM" id="MobiDB-lite"/>
    </source>
</evidence>
<proteinExistence type="predicted"/>
<evidence type="ECO:0000313" key="3">
    <source>
        <dbReference type="EMBL" id="KAK6160031.1"/>
    </source>
</evidence>
<dbReference type="Gene3D" id="2.60.40.10">
    <property type="entry name" value="Immunoglobulins"/>
    <property type="match status" value="1"/>
</dbReference>
<feature type="compositionally biased region" description="Basic and acidic residues" evidence="1">
    <location>
        <begin position="62"/>
        <end position="79"/>
    </location>
</feature>
<dbReference type="CDD" id="cd02859">
    <property type="entry name" value="E_set_AMPKbeta_like_N"/>
    <property type="match status" value="1"/>
</dbReference>
<dbReference type="SUPFAM" id="SSF81296">
    <property type="entry name" value="E set domains"/>
    <property type="match status" value="1"/>
</dbReference>
<evidence type="ECO:0000313" key="4">
    <source>
        <dbReference type="Proteomes" id="UP001318860"/>
    </source>
</evidence>
<accession>A0ABR0XLK6</accession>
<comment type="caution">
    <text evidence="3">The sequence shown here is derived from an EMBL/GenBank/DDBJ whole genome shotgun (WGS) entry which is preliminary data.</text>
</comment>
<reference evidence="3 4" key="1">
    <citation type="journal article" date="2021" name="Comput. Struct. Biotechnol. J.">
        <title>De novo genome assembly of the potent medicinal plant Rehmannia glutinosa using nanopore technology.</title>
        <authorList>
            <person name="Ma L."/>
            <person name="Dong C."/>
            <person name="Song C."/>
            <person name="Wang X."/>
            <person name="Zheng X."/>
            <person name="Niu Y."/>
            <person name="Chen S."/>
            <person name="Feng W."/>
        </authorList>
    </citation>
    <scope>NUCLEOTIDE SEQUENCE [LARGE SCALE GENOMIC DNA]</scope>
    <source>
        <strain evidence="3">DH-2019</strain>
    </source>
</reference>
<keyword evidence="4" id="KW-1185">Reference proteome</keyword>
<dbReference type="Proteomes" id="UP001318860">
    <property type="component" value="Unassembled WGS sequence"/>
</dbReference>
<dbReference type="PANTHER" id="PTHR47434:SF1">
    <property type="entry name" value="PROTEIN PTST HOMOLOG 2, CHLOROPLASTIC"/>
    <property type="match status" value="1"/>
</dbReference>
<dbReference type="PANTHER" id="PTHR47434">
    <property type="entry name" value="PROTEIN PTST HOMOLOG 3, CHLOROPLASTIC"/>
    <property type="match status" value="1"/>
</dbReference>
<sequence length="362" mass="40656">MFPTKKELMRAGRMDLVEAIKKRGGWYSLGWDDESMGDNVEETMDFDIGEFQRRVERCKESASLREHHSDSLSGDDKENGVSSEVNLSSGNLDSLQLTASASPGRSREIGADEDSGIEGILSRLEKQRNNDIGIDFEINFGKNGYEAHARSADEGDGRQLDTSLGVAAEISLSKDQVETDKESHRDGIFVSTVEDAEAWYKYEKINHNEIRTRLQHLECELTTALHSLRSKREECISEEVTGSSSDLQKLSDAWEFQENEFMSAKERLRSIKAKLAVLEGKMSLALINAQKIVETKQKQIDGAHKALQLLRTTCIVWPNSASEVLLAGSFDGWTTQRKMEKSKTGIFSLCLMLYPGRYEVSR</sequence>
<dbReference type="InterPro" id="IPR032640">
    <property type="entry name" value="AMPK1_CBM"/>
</dbReference>
<organism evidence="3 4">
    <name type="scientific">Rehmannia glutinosa</name>
    <name type="common">Chinese foxglove</name>
    <dbReference type="NCBI Taxonomy" id="99300"/>
    <lineage>
        <taxon>Eukaryota</taxon>
        <taxon>Viridiplantae</taxon>
        <taxon>Streptophyta</taxon>
        <taxon>Embryophyta</taxon>
        <taxon>Tracheophyta</taxon>
        <taxon>Spermatophyta</taxon>
        <taxon>Magnoliopsida</taxon>
        <taxon>eudicotyledons</taxon>
        <taxon>Gunneridae</taxon>
        <taxon>Pentapetalae</taxon>
        <taxon>asterids</taxon>
        <taxon>lamiids</taxon>
        <taxon>Lamiales</taxon>
        <taxon>Orobanchaceae</taxon>
        <taxon>Rehmannieae</taxon>
        <taxon>Rehmannia</taxon>
    </lineage>
</organism>